<dbReference type="EnsemblPlants" id="AES95338">
    <property type="protein sequence ID" value="AES95338"/>
    <property type="gene ID" value="MTR_5g024400"/>
</dbReference>
<accession>A0A0C3XEA3</accession>
<dbReference type="PaxDb" id="3880-AES95338"/>
<proteinExistence type="predicted"/>
<reference evidence="1 3" key="1">
    <citation type="journal article" date="2011" name="Nature">
        <title>The Medicago genome provides insight into the evolution of rhizobial symbioses.</title>
        <authorList>
            <person name="Young N.D."/>
            <person name="Debelle F."/>
            <person name="Oldroyd G.E."/>
            <person name="Geurts R."/>
            <person name="Cannon S.B."/>
            <person name="Udvardi M.K."/>
            <person name="Benedito V.A."/>
            <person name="Mayer K.F."/>
            <person name="Gouzy J."/>
            <person name="Schoof H."/>
            <person name="Van de Peer Y."/>
            <person name="Proost S."/>
            <person name="Cook D.R."/>
            <person name="Meyers B.C."/>
            <person name="Spannagl M."/>
            <person name="Cheung F."/>
            <person name="De Mita S."/>
            <person name="Krishnakumar V."/>
            <person name="Gundlach H."/>
            <person name="Zhou S."/>
            <person name="Mudge J."/>
            <person name="Bharti A.K."/>
            <person name="Murray J.D."/>
            <person name="Naoumkina M.A."/>
            <person name="Rosen B."/>
            <person name="Silverstein K.A."/>
            <person name="Tang H."/>
            <person name="Rombauts S."/>
            <person name="Zhao P.X."/>
            <person name="Zhou P."/>
            <person name="Barbe V."/>
            <person name="Bardou P."/>
            <person name="Bechner M."/>
            <person name="Bellec A."/>
            <person name="Berger A."/>
            <person name="Berges H."/>
            <person name="Bidwell S."/>
            <person name="Bisseling T."/>
            <person name="Choisne N."/>
            <person name="Couloux A."/>
            <person name="Denny R."/>
            <person name="Deshpande S."/>
            <person name="Dai X."/>
            <person name="Doyle J.J."/>
            <person name="Dudez A.M."/>
            <person name="Farmer A.D."/>
            <person name="Fouteau S."/>
            <person name="Franken C."/>
            <person name="Gibelin C."/>
            <person name="Gish J."/>
            <person name="Goldstein S."/>
            <person name="Gonzalez A.J."/>
            <person name="Green P.J."/>
            <person name="Hallab A."/>
            <person name="Hartog M."/>
            <person name="Hua A."/>
            <person name="Humphray S.J."/>
            <person name="Jeong D.H."/>
            <person name="Jing Y."/>
            <person name="Jocker A."/>
            <person name="Kenton S.M."/>
            <person name="Kim D.J."/>
            <person name="Klee K."/>
            <person name="Lai H."/>
            <person name="Lang C."/>
            <person name="Lin S."/>
            <person name="Macmil S.L."/>
            <person name="Magdelenat G."/>
            <person name="Matthews L."/>
            <person name="McCorrison J."/>
            <person name="Monaghan E.L."/>
            <person name="Mun J.H."/>
            <person name="Najar F.Z."/>
            <person name="Nicholson C."/>
            <person name="Noirot C."/>
            <person name="O'Bleness M."/>
            <person name="Paule C.R."/>
            <person name="Poulain J."/>
            <person name="Prion F."/>
            <person name="Qin B."/>
            <person name="Qu C."/>
            <person name="Retzel E.F."/>
            <person name="Riddle C."/>
            <person name="Sallet E."/>
            <person name="Samain S."/>
            <person name="Samson N."/>
            <person name="Sanders I."/>
            <person name="Saurat O."/>
            <person name="Scarpelli C."/>
            <person name="Schiex T."/>
            <person name="Segurens B."/>
            <person name="Severin A.J."/>
            <person name="Sherrier D.J."/>
            <person name="Shi R."/>
            <person name="Sims S."/>
            <person name="Singer S.R."/>
            <person name="Sinharoy S."/>
            <person name="Sterck L."/>
            <person name="Viollet A."/>
            <person name="Wang B.B."/>
            <person name="Wang K."/>
            <person name="Wang M."/>
            <person name="Wang X."/>
            <person name="Warfsmann J."/>
            <person name="Weissenbach J."/>
            <person name="White D.D."/>
            <person name="White J.D."/>
            <person name="Wiley G.B."/>
            <person name="Wincker P."/>
            <person name="Xing Y."/>
            <person name="Yang L."/>
            <person name="Yao Z."/>
            <person name="Ying F."/>
            <person name="Zhai J."/>
            <person name="Zhou L."/>
            <person name="Zuber A."/>
            <person name="Denarie J."/>
            <person name="Dixon R.A."/>
            <person name="May G.D."/>
            <person name="Schwartz D.C."/>
            <person name="Rogers J."/>
            <person name="Quetier F."/>
            <person name="Town C.D."/>
            <person name="Roe B.A."/>
        </authorList>
    </citation>
    <scope>NUCLEOTIDE SEQUENCE [LARGE SCALE GENOMIC DNA]</scope>
    <source>
        <strain evidence="1">A17</strain>
        <strain evidence="2 3">cv. Jemalong A17</strain>
    </source>
</reference>
<reference evidence="1 3" key="2">
    <citation type="journal article" date="2014" name="BMC Genomics">
        <title>An improved genome release (version Mt4.0) for the model legume Medicago truncatula.</title>
        <authorList>
            <person name="Tang H."/>
            <person name="Krishnakumar V."/>
            <person name="Bidwell S."/>
            <person name="Rosen B."/>
            <person name="Chan A."/>
            <person name="Zhou S."/>
            <person name="Gentzbittel L."/>
            <person name="Childs K.L."/>
            <person name="Yandell M."/>
            <person name="Gundlach H."/>
            <person name="Mayer K.F."/>
            <person name="Schwartz D.C."/>
            <person name="Town C.D."/>
        </authorList>
    </citation>
    <scope>GENOME REANNOTATION</scope>
    <source>
        <strain evidence="2 3">cv. Jemalong A17</strain>
    </source>
</reference>
<dbReference type="AlphaFoldDB" id="G7K199"/>
<gene>
    <name evidence="1" type="ordered locus">MTR_5g024400</name>
</gene>
<organism evidence="1 3">
    <name type="scientific">Medicago truncatula</name>
    <name type="common">Barrel medic</name>
    <name type="synonym">Medicago tribuloides</name>
    <dbReference type="NCBI Taxonomy" id="3880"/>
    <lineage>
        <taxon>Eukaryota</taxon>
        <taxon>Viridiplantae</taxon>
        <taxon>Streptophyta</taxon>
        <taxon>Embryophyta</taxon>
        <taxon>Tracheophyta</taxon>
        <taxon>Spermatophyta</taxon>
        <taxon>Magnoliopsida</taxon>
        <taxon>eudicotyledons</taxon>
        <taxon>Gunneridae</taxon>
        <taxon>Pentapetalae</taxon>
        <taxon>rosids</taxon>
        <taxon>fabids</taxon>
        <taxon>Fabales</taxon>
        <taxon>Fabaceae</taxon>
        <taxon>Papilionoideae</taxon>
        <taxon>50 kb inversion clade</taxon>
        <taxon>NPAAA clade</taxon>
        <taxon>Hologalegina</taxon>
        <taxon>IRL clade</taxon>
        <taxon>Trifolieae</taxon>
        <taxon>Medicago</taxon>
    </lineage>
</organism>
<dbReference type="HOGENOM" id="CLU_3017293_0_0_1"/>
<evidence type="ECO:0000313" key="2">
    <source>
        <dbReference type="EnsemblPlants" id="AES95338"/>
    </source>
</evidence>
<reference evidence="2" key="3">
    <citation type="submission" date="2015-04" db="UniProtKB">
        <authorList>
            <consortium name="EnsemblPlants"/>
        </authorList>
    </citation>
    <scope>IDENTIFICATION</scope>
    <source>
        <strain evidence="2">cv. Jemalong A17</strain>
    </source>
</reference>
<evidence type="ECO:0000313" key="1">
    <source>
        <dbReference type="EMBL" id="AES95338.2"/>
    </source>
</evidence>
<sequence>MAGNNKLCVGISHLHLPPCLVKHMNHAKHHNFHLIVVIVSVVVEGANYMRRGVELC</sequence>
<keyword evidence="3" id="KW-1185">Reference proteome</keyword>
<dbReference type="EMBL" id="CM001221">
    <property type="protein sequence ID" value="AES95338.2"/>
    <property type="molecule type" value="Genomic_DNA"/>
</dbReference>
<protein>
    <submittedName>
        <fullName evidence="1 2">Uncharacterized protein</fullName>
    </submittedName>
</protein>
<evidence type="ECO:0000313" key="3">
    <source>
        <dbReference type="Proteomes" id="UP000002051"/>
    </source>
</evidence>
<dbReference type="Proteomes" id="UP000002051">
    <property type="component" value="Chromosome 5"/>
</dbReference>
<accession>G7K199</accession>
<name>G7K199_MEDTR</name>